<sequence length="428" mass="46112">MTFIEFVKKIFSNLTFQVLIAIIIGISVGTYFPGFAPTAKLISEGFINLISMLIAPIIFFTIVLGIAHMGDMKKVGRVGGKALLYFEIVSTVAIAIGLLVANVLKPGVGMITKAGDATKIVGYAEKAKDMNWAEFFLHIIPHNVIAAFAEGNILQILLFAILFGYGLNKLGGEGASVLNAFDKISKVLFKIMKVIMRLAPIGAFGGMAFSIGTHGLESLVGMAKLMGSVYLTCILFIFIVLNGICRYYKFSLWQYLKYIRQEILIVLGTSSSESALPSMMQKMEAIGCDKSVVGLVIPTGYSFNLDGTAIYLAMAVIFLCQVFHVDLTLGQQITVLGVLMVTSKGAAGVTGSGFIVLVSTLTALKIMPIEHISILIGVDRFMSEARAITNVIGNGVATIVIAKSENQFDQEKYLKAIQPATIEKAEEG</sequence>
<evidence type="ECO:0000256" key="8">
    <source>
        <dbReference type="SAM" id="Phobius"/>
    </source>
</evidence>
<dbReference type="AlphaFoldDB" id="A0A497Y3F5"/>
<dbReference type="GO" id="GO:0015141">
    <property type="term" value="F:succinate transmembrane transporter activity"/>
    <property type="evidence" value="ECO:0007669"/>
    <property type="project" value="TreeGrafter"/>
</dbReference>
<comment type="caution">
    <text evidence="9">The sequence shown here is derived from an EMBL/GenBank/DDBJ whole genome shotgun (WGS) entry which is preliminary data.</text>
</comment>
<proteinExistence type="predicted"/>
<keyword evidence="3" id="KW-1003">Cell membrane</keyword>
<dbReference type="GO" id="GO:0015138">
    <property type="term" value="F:fumarate transmembrane transporter activity"/>
    <property type="evidence" value="ECO:0007669"/>
    <property type="project" value="TreeGrafter"/>
</dbReference>
<protein>
    <submittedName>
        <fullName evidence="9">Aerobic C4-dicarboxylate transport protein</fullName>
    </submittedName>
    <submittedName>
        <fullName evidence="10">C4-dicarboxylate transporter DctA</fullName>
    </submittedName>
</protein>
<dbReference type="OrthoDB" id="9768885at2"/>
<feature type="transmembrane region" description="Helical" evidence="8">
    <location>
        <begin position="345"/>
        <end position="364"/>
    </location>
</feature>
<gene>
    <name evidence="10" type="primary">dctA</name>
    <name evidence="9" type="ORF">BCL90_1813</name>
    <name evidence="10" type="ORF">E3V97_07930</name>
</gene>
<dbReference type="FunFam" id="1.10.3860.10:FF:000001">
    <property type="entry name" value="C4-dicarboxylate transport protein"/>
    <property type="match status" value="1"/>
</dbReference>
<evidence type="ECO:0000313" key="10">
    <source>
        <dbReference type="EMBL" id="TFB33961.1"/>
    </source>
</evidence>
<evidence type="ECO:0000256" key="4">
    <source>
        <dbReference type="ARBA" id="ARBA00022692"/>
    </source>
</evidence>
<keyword evidence="5" id="KW-0769">Symport</keyword>
<dbReference type="Proteomes" id="UP000273898">
    <property type="component" value="Unassembled WGS sequence"/>
</dbReference>
<reference evidence="9 11" key="1">
    <citation type="submission" date="2018-10" db="EMBL/GenBank/DDBJ databases">
        <title>Genomic Encyclopedia of Archaeal and Bacterial Type Strains, Phase II (KMG-II): from individual species to whole genera.</title>
        <authorList>
            <person name="Goeker M."/>
        </authorList>
    </citation>
    <scope>NUCLEOTIDE SEQUENCE [LARGE SCALE GENOMIC DNA]</scope>
    <source>
        <strain evidence="9 11">DSM 19624</strain>
    </source>
</reference>
<feature type="transmembrane region" description="Helical" evidence="8">
    <location>
        <begin position="308"/>
        <end position="325"/>
    </location>
</feature>
<dbReference type="GO" id="GO:0015366">
    <property type="term" value="F:malate:proton symporter activity"/>
    <property type="evidence" value="ECO:0007669"/>
    <property type="project" value="TreeGrafter"/>
</dbReference>
<keyword evidence="12" id="KW-1185">Reference proteome</keyword>
<dbReference type="NCBIfam" id="NF002461">
    <property type="entry name" value="PRK01663.1"/>
    <property type="match status" value="1"/>
</dbReference>
<feature type="transmembrane region" description="Helical" evidence="8">
    <location>
        <begin position="82"/>
        <end position="104"/>
    </location>
</feature>
<dbReference type="InterPro" id="IPR001991">
    <property type="entry name" value="Na-dicarboxylate_symporter"/>
</dbReference>
<dbReference type="PANTHER" id="PTHR42865">
    <property type="entry name" value="PROTON/GLUTAMATE-ASPARTATE SYMPORTER"/>
    <property type="match status" value="1"/>
</dbReference>
<name>A0A497Y3F5_9SPHI</name>
<keyword evidence="6 8" id="KW-1133">Transmembrane helix</keyword>
<keyword evidence="2" id="KW-0813">Transport</keyword>
<comment type="subcellular location">
    <subcellularLocation>
        <location evidence="1">Cell membrane</location>
        <topology evidence="1">Multi-pass membrane protein</topology>
    </subcellularLocation>
</comment>
<evidence type="ECO:0000256" key="3">
    <source>
        <dbReference type="ARBA" id="ARBA00022475"/>
    </source>
</evidence>
<dbReference type="GO" id="GO:0005886">
    <property type="term" value="C:plasma membrane"/>
    <property type="evidence" value="ECO:0007669"/>
    <property type="project" value="UniProtKB-SubCell"/>
</dbReference>
<reference evidence="10 12" key="2">
    <citation type="submission" date="2019-03" db="EMBL/GenBank/DDBJ databases">
        <authorList>
            <person name="He R.-H."/>
        </authorList>
    </citation>
    <scope>NUCLEOTIDE SEQUENCE [LARGE SCALE GENOMIC DNA]</scope>
    <source>
        <strain evidence="10 12">DSM 19624</strain>
    </source>
</reference>
<dbReference type="EMBL" id="RCCK01000011">
    <property type="protein sequence ID" value="RLJ76770.1"/>
    <property type="molecule type" value="Genomic_DNA"/>
</dbReference>
<dbReference type="Proteomes" id="UP000297429">
    <property type="component" value="Unassembled WGS sequence"/>
</dbReference>
<dbReference type="SUPFAM" id="SSF118215">
    <property type="entry name" value="Proton glutamate symport protein"/>
    <property type="match status" value="1"/>
</dbReference>
<keyword evidence="4 8" id="KW-0812">Transmembrane</keyword>
<dbReference type="PANTHER" id="PTHR42865:SF1">
    <property type="entry name" value="AEROBIC C4-DICARBOXYLATE TRANSPORT PROTEIN"/>
    <property type="match status" value="1"/>
</dbReference>
<evidence type="ECO:0000313" key="11">
    <source>
        <dbReference type="Proteomes" id="UP000273898"/>
    </source>
</evidence>
<dbReference type="GO" id="GO:0070778">
    <property type="term" value="P:L-aspartate transmembrane transport"/>
    <property type="evidence" value="ECO:0007669"/>
    <property type="project" value="TreeGrafter"/>
</dbReference>
<organism evidence="9 11">
    <name type="scientific">Pedobacter alluvionis</name>
    <dbReference type="NCBI Taxonomy" id="475253"/>
    <lineage>
        <taxon>Bacteria</taxon>
        <taxon>Pseudomonadati</taxon>
        <taxon>Bacteroidota</taxon>
        <taxon>Sphingobacteriia</taxon>
        <taxon>Sphingobacteriales</taxon>
        <taxon>Sphingobacteriaceae</taxon>
        <taxon>Pedobacter</taxon>
    </lineage>
</organism>
<accession>A0A497Y3F5</accession>
<feature type="transmembrane region" description="Helical" evidence="8">
    <location>
        <begin position="229"/>
        <end position="248"/>
    </location>
</feature>
<dbReference type="InterPro" id="IPR036458">
    <property type="entry name" value="Na:dicarbo_symporter_sf"/>
</dbReference>
<feature type="transmembrane region" description="Helical" evidence="8">
    <location>
        <begin position="12"/>
        <end position="34"/>
    </location>
</feature>
<evidence type="ECO:0000256" key="7">
    <source>
        <dbReference type="ARBA" id="ARBA00023136"/>
    </source>
</evidence>
<evidence type="ECO:0000256" key="6">
    <source>
        <dbReference type="ARBA" id="ARBA00022989"/>
    </source>
</evidence>
<evidence type="ECO:0000256" key="1">
    <source>
        <dbReference type="ARBA" id="ARBA00004651"/>
    </source>
</evidence>
<feature type="transmembrane region" description="Helical" evidence="8">
    <location>
        <begin position="187"/>
        <end position="209"/>
    </location>
</feature>
<keyword evidence="7 8" id="KW-0472">Membrane</keyword>
<dbReference type="PRINTS" id="PR00173">
    <property type="entry name" value="EDTRNSPORT"/>
</dbReference>
<evidence type="ECO:0000313" key="12">
    <source>
        <dbReference type="Proteomes" id="UP000297429"/>
    </source>
</evidence>
<dbReference type="EMBL" id="SOPX01000001">
    <property type="protein sequence ID" value="TFB33961.1"/>
    <property type="molecule type" value="Genomic_DNA"/>
</dbReference>
<evidence type="ECO:0000256" key="5">
    <source>
        <dbReference type="ARBA" id="ARBA00022847"/>
    </source>
</evidence>
<feature type="transmembrane region" description="Helical" evidence="8">
    <location>
        <begin position="46"/>
        <end position="70"/>
    </location>
</feature>
<dbReference type="Gene3D" id="1.10.3860.10">
    <property type="entry name" value="Sodium:dicarboxylate symporter"/>
    <property type="match status" value="1"/>
</dbReference>
<dbReference type="Pfam" id="PF00375">
    <property type="entry name" value="SDF"/>
    <property type="match status" value="1"/>
</dbReference>
<evidence type="ECO:0000313" key="9">
    <source>
        <dbReference type="EMBL" id="RLJ76770.1"/>
    </source>
</evidence>
<evidence type="ECO:0000256" key="2">
    <source>
        <dbReference type="ARBA" id="ARBA00022448"/>
    </source>
</evidence>
<dbReference type="RefSeq" id="WP_121283629.1">
    <property type="nucleotide sequence ID" value="NZ_RCCK01000011.1"/>
</dbReference>